<evidence type="ECO:0000313" key="1">
    <source>
        <dbReference type="EMBL" id="RKP32045.1"/>
    </source>
</evidence>
<dbReference type="InterPro" id="IPR012535">
    <property type="entry name" value="Cell_div_Cdc14"/>
</dbReference>
<accession>A0A4P9ZGF2</accession>
<reference evidence="2" key="1">
    <citation type="journal article" date="2018" name="Nat. Microbiol.">
        <title>Leveraging single-cell genomics to expand the fungal tree of life.</title>
        <authorList>
            <person name="Ahrendt S.R."/>
            <person name="Quandt C.A."/>
            <person name="Ciobanu D."/>
            <person name="Clum A."/>
            <person name="Salamov A."/>
            <person name="Andreopoulos B."/>
            <person name="Cheng J.F."/>
            <person name="Woyke T."/>
            <person name="Pelin A."/>
            <person name="Henrissat B."/>
            <person name="Reynolds N.K."/>
            <person name="Benny G.L."/>
            <person name="Smith M.E."/>
            <person name="James T.Y."/>
            <person name="Grigoriev I.V."/>
        </authorList>
    </citation>
    <scope>NUCLEOTIDE SEQUENCE [LARGE SCALE GENOMIC DNA]</scope>
    <source>
        <strain evidence="2">Baker2002</strain>
    </source>
</reference>
<organism evidence="1 2">
    <name type="scientific">Metschnikowia bicuspidata</name>
    <dbReference type="NCBI Taxonomy" id="27322"/>
    <lineage>
        <taxon>Eukaryota</taxon>
        <taxon>Fungi</taxon>
        <taxon>Dikarya</taxon>
        <taxon>Ascomycota</taxon>
        <taxon>Saccharomycotina</taxon>
        <taxon>Pichiomycetes</taxon>
        <taxon>Metschnikowiaceae</taxon>
        <taxon>Metschnikowia</taxon>
    </lineage>
</organism>
<keyword evidence="1" id="KW-0132">Cell division</keyword>
<dbReference type="PANTHER" id="PTHR34065:SF1">
    <property type="entry name" value="CELL DIVISION CONTROL PROTEIN 14"/>
    <property type="match status" value="1"/>
</dbReference>
<dbReference type="Pfam" id="PF08045">
    <property type="entry name" value="CDC14"/>
    <property type="match status" value="1"/>
</dbReference>
<protein>
    <submittedName>
        <fullName evidence="1">Cell division control 14, SIN component</fullName>
    </submittedName>
</protein>
<dbReference type="GO" id="GO:0051301">
    <property type="term" value="P:cell division"/>
    <property type="evidence" value="ECO:0007669"/>
    <property type="project" value="UniProtKB-KW"/>
</dbReference>
<dbReference type="PANTHER" id="PTHR34065">
    <property type="entry name" value="CELL DIVISION CONTROL PROTEIN 14"/>
    <property type="match status" value="1"/>
</dbReference>
<dbReference type="Proteomes" id="UP000268321">
    <property type="component" value="Unassembled WGS sequence"/>
</dbReference>
<proteinExistence type="predicted"/>
<dbReference type="EMBL" id="ML004434">
    <property type="protein sequence ID" value="RKP32045.1"/>
    <property type="molecule type" value="Genomic_DNA"/>
</dbReference>
<name>A0A4P9ZGF2_9ASCO</name>
<keyword evidence="2" id="KW-1185">Reference proteome</keyword>
<evidence type="ECO:0000313" key="2">
    <source>
        <dbReference type="Proteomes" id="UP000268321"/>
    </source>
</evidence>
<dbReference type="AlphaFoldDB" id="A0A4P9ZGF2"/>
<keyword evidence="1" id="KW-0131">Cell cycle</keyword>
<dbReference type="OrthoDB" id="5357220at2759"/>
<gene>
    <name evidence="1" type="ORF">METBISCDRAFT_25998</name>
</gene>
<sequence>MASPRRLVSEIIAGLSSASYPRIVHAIDTLEKYLVSLVPSIELHSKDARLSAFLGLQDSFQYNLVAACLDAHAFFRANPTLVDPIHILAANQCMCGLLLIHSDSRKLFARRSNMALVLSLLDKLSPLWRPDVCVSVLSLLVHILLKSAPNLRVFEALQGLKSVSQHLYVTDDPLCDASGQDLSLKVVEFFIFYLTDERGLEGEARSVESKAQILQPEFSGIDDLLRNLEDLTILKTDQHEQTRA</sequence>